<feature type="signal peptide" evidence="2">
    <location>
        <begin position="1"/>
        <end position="25"/>
    </location>
</feature>
<dbReference type="Proteomes" id="UP000017836">
    <property type="component" value="Unassembled WGS sequence"/>
</dbReference>
<dbReference type="Gramene" id="ERM98342">
    <property type="protein sequence ID" value="ERM98342"/>
    <property type="gene ID" value="AMTR_s00170p00047640"/>
</dbReference>
<evidence type="ECO:0000313" key="3">
    <source>
        <dbReference type="EMBL" id="ERM98342.1"/>
    </source>
</evidence>
<keyword evidence="2" id="KW-0732">Signal</keyword>
<feature type="chain" id="PRO_5004806793" evidence="2">
    <location>
        <begin position="26"/>
        <end position="108"/>
    </location>
</feature>
<evidence type="ECO:0000313" key="4">
    <source>
        <dbReference type="Proteomes" id="UP000017836"/>
    </source>
</evidence>
<accession>W1NR88</accession>
<sequence length="108" mass="11365">MAGLSVQSLVILIFVSVFFSGSTSARLLVENTQMPKSQDLAFDNHSFGEKKDLSLSSSSNGDDTNSWLSSFLSALPKGTVPVSGPSGRGHRDTERVLISSVPSPGVGH</sequence>
<dbReference type="HOGENOM" id="CLU_2200520_0_0_1"/>
<name>W1NR88_AMBTC</name>
<dbReference type="EMBL" id="KI395390">
    <property type="protein sequence ID" value="ERM98342.1"/>
    <property type="molecule type" value="Genomic_DNA"/>
</dbReference>
<dbReference type="AlphaFoldDB" id="W1NR88"/>
<reference evidence="4" key="1">
    <citation type="journal article" date="2013" name="Science">
        <title>The Amborella genome and the evolution of flowering plants.</title>
        <authorList>
            <consortium name="Amborella Genome Project"/>
        </authorList>
    </citation>
    <scope>NUCLEOTIDE SEQUENCE [LARGE SCALE GENOMIC DNA]</scope>
</reference>
<protein>
    <submittedName>
        <fullName evidence="3">Uncharacterized protein</fullName>
    </submittedName>
</protein>
<gene>
    <name evidence="3" type="ORF">AMTR_s00170p00047640</name>
</gene>
<proteinExistence type="predicted"/>
<feature type="region of interest" description="Disordered" evidence="1">
    <location>
        <begin position="77"/>
        <end position="108"/>
    </location>
</feature>
<organism evidence="3 4">
    <name type="scientific">Amborella trichopoda</name>
    <dbReference type="NCBI Taxonomy" id="13333"/>
    <lineage>
        <taxon>Eukaryota</taxon>
        <taxon>Viridiplantae</taxon>
        <taxon>Streptophyta</taxon>
        <taxon>Embryophyta</taxon>
        <taxon>Tracheophyta</taxon>
        <taxon>Spermatophyta</taxon>
        <taxon>Magnoliopsida</taxon>
        <taxon>Amborellales</taxon>
        <taxon>Amborellaceae</taxon>
        <taxon>Amborella</taxon>
    </lineage>
</organism>
<evidence type="ECO:0000256" key="1">
    <source>
        <dbReference type="SAM" id="MobiDB-lite"/>
    </source>
</evidence>
<evidence type="ECO:0000256" key="2">
    <source>
        <dbReference type="SAM" id="SignalP"/>
    </source>
</evidence>
<keyword evidence="4" id="KW-1185">Reference proteome</keyword>